<evidence type="ECO:0000313" key="3">
    <source>
        <dbReference type="Proteomes" id="UP000288071"/>
    </source>
</evidence>
<dbReference type="Proteomes" id="UP000288071">
    <property type="component" value="Unassembled WGS sequence"/>
</dbReference>
<accession>A0A3S3MMR1</accession>
<keyword evidence="3" id="KW-1185">Reference proteome</keyword>
<comment type="caution">
    <text evidence="2">The sequence shown here is derived from an EMBL/GenBank/DDBJ whole genome shotgun (WGS) entry which is preliminary data.</text>
</comment>
<feature type="domain" description="4Fe-4S ferredoxin-type" evidence="1">
    <location>
        <begin position="124"/>
        <end position="154"/>
    </location>
</feature>
<evidence type="ECO:0000259" key="1">
    <source>
        <dbReference type="PROSITE" id="PS51379"/>
    </source>
</evidence>
<reference evidence="3" key="1">
    <citation type="submission" date="2019-01" db="EMBL/GenBank/DDBJ databases">
        <title>Sinorhodobacter populi sp. nov. isolated from the symptomatic bark tissue of Populus euramericana canker.</title>
        <authorList>
            <person name="Li Y."/>
        </authorList>
    </citation>
    <scope>NUCLEOTIDE SEQUENCE [LARGE SCALE GENOMIC DNA]</scope>
    <source>
        <strain evidence="3">CGMCC 1.12963</strain>
    </source>
</reference>
<dbReference type="InterPro" id="IPR017896">
    <property type="entry name" value="4Fe4S_Fe-S-bd"/>
</dbReference>
<proteinExistence type="predicted"/>
<dbReference type="EMBL" id="SAVA01000013">
    <property type="protein sequence ID" value="RWR48948.1"/>
    <property type="molecule type" value="Genomic_DNA"/>
</dbReference>
<dbReference type="AlphaFoldDB" id="A0A3S3MMR1"/>
<sequence length="204" mass="21563">MSLDADLAAERLFVAGRLHEGEETLLLLSPAEPGFWAHLTAGPEWADGTPDPVDRWSARVIGRIAADHGGRALFPFGGPPHTPFYRWALASGQFFASPVHLLVHPQMGLWASLRGAIALPGRAALPAPAPHPCTGCAAPCATACPAGALTPAGYDVPACHGFLDRPAGTSCRSTGCAVRRACPFSRSYGRLPVQSAWHMRNFHA</sequence>
<gene>
    <name evidence="2" type="ORF">EOW66_17670</name>
</gene>
<organism evidence="2 3">
    <name type="scientific">Paenirhodobacter huangdaonensis</name>
    <dbReference type="NCBI Taxonomy" id="2501515"/>
    <lineage>
        <taxon>Bacteria</taxon>
        <taxon>Pseudomonadati</taxon>
        <taxon>Pseudomonadota</taxon>
        <taxon>Alphaproteobacteria</taxon>
        <taxon>Rhodobacterales</taxon>
        <taxon>Rhodobacter group</taxon>
        <taxon>Paenirhodobacter</taxon>
    </lineage>
</organism>
<evidence type="ECO:0000313" key="2">
    <source>
        <dbReference type="EMBL" id="RWR48948.1"/>
    </source>
</evidence>
<dbReference type="PROSITE" id="PS51379">
    <property type="entry name" value="4FE4S_FER_2"/>
    <property type="match status" value="1"/>
</dbReference>
<dbReference type="RefSeq" id="WP_128157665.1">
    <property type="nucleotide sequence ID" value="NZ_JBHSOM010000010.1"/>
</dbReference>
<name>A0A3S3MMR1_9RHOB</name>
<protein>
    <submittedName>
        <fullName evidence="2">Ferredoxin</fullName>
    </submittedName>
</protein>
<reference evidence="2 3" key="2">
    <citation type="submission" date="2019-01" db="EMBL/GenBank/DDBJ databases">
        <title>Sinorhodobacter populi sp. nov. isolated from the symptomatic bark tissue of Populus euramericana canker.</title>
        <authorList>
            <person name="Xu G."/>
        </authorList>
    </citation>
    <scope>NUCLEOTIDE SEQUENCE [LARGE SCALE GENOMIC DNA]</scope>
    <source>
        <strain evidence="2 3">CGMCC 1.12963</strain>
    </source>
</reference>